<dbReference type="Pfam" id="PF13280">
    <property type="entry name" value="WYL"/>
    <property type="match status" value="1"/>
</dbReference>
<dbReference type="EMBL" id="CP047156">
    <property type="protein sequence ID" value="QHC02053.1"/>
    <property type="molecule type" value="Genomic_DNA"/>
</dbReference>
<dbReference type="RefSeq" id="WP_159547177.1">
    <property type="nucleotide sequence ID" value="NZ_CP047156.1"/>
</dbReference>
<dbReference type="InterPro" id="IPR057727">
    <property type="entry name" value="WCX_dom"/>
</dbReference>
<dbReference type="Pfam" id="PF25583">
    <property type="entry name" value="WCX"/>
    <property type="match status" value="1"/>
</dbReference>
<dbReference type="InterPro" id="IPR051534">
    <property type="entry name" value="CBASS_pafABC_assoc_protein"/>
</dbReference>
<evidence type="ECO:0000313" key="3">
    <source>
        <dbReference type="EMBL" id="QHC02053.1"/>
    </source>
</evidence>
<dbReference type="AlphaFoldDB" id="A0A7L4YSU7"/>
<dbReference type="InParanoid" id="A0A7L4YSU7"/>
<dbReference type="InterPro" id="IPR026881">
    <property type="entry name" value="WYL_dom"/>
</dbReference>
<accession>A0A7L4YSU7</accession>
<sequence>MSTVNTAKNERLLNLLIALMSTRQFVSAERLRRSVVAYGRDDSVKGRQAFDRKFDRDKEELRELGVEIETGRNSAWDDTVGYRIARRNATLPPIELDPAEAAAVGIATSLWQSATYESASQGALMKLKAAGMQLDEESLGNLQPQLRGLDPSFDVALRSATDHTTIAFDYRAQHSDSGLARRTVQPWGLVSWKARWYIGGYDVDRKAPRVFRLSRIVGDIERVGSPGSFTRPDDVDLTEMIRQDSRTGSIVVTLRLHDIAEAPAGLTRMSRGVPQPEPSDEIAIEIRDTWALDGIVGDYGPTIEVLDPPEAREAARAHLERLATLDEEAR</sequence>
<dbReference type="PANTHER" id="PTHR34580">
    <property type="match status" value="1"/>
</dbReference>
<dbReference type="OrthoDB" id="3268930at2"/>
<keyword evidence="4" id="KW-1185">Reference proteome</keyword>
<evidence type="ECO:0000259" key="2">
    <source>
        <dbReference type="Pfam" id="PF25583"/>
    </source>
</evidence>
<protein>
    <submittedName>
        <fullName evidence="3">WYL domain-containing protein</fullName>
    </submittedName>
</protein>
<reference evidence="3 4" key="1">
    <citation type="journal article" date="2018" name="Int. J. Syst. Evol. Microbiol.">
        <title>Epidermidibacterium keratini gen. nov., sp. nov., a member of the family Sporichthyaceae, isolated from keratin epidermis.</title>
        <authorList>
            <person name="Lee D.G."/>
            <person name="Trujillo M.E."/>
            <person name="Kang S."/>
            <person name="Nam J.J."/>
            <person name="Kim Y.J."/>
        </authorList>
    </citation>
    <scope>NUCLEOTIDE SEQUENCE [LARGE SCALE GENOMIC DNA]</scope>
    <source>
        <strain evidence="3 4">EPI-7</strain>
    </source>
</reference>
<dbReference type="Proteomes" id="UP000463857">
    <property type="component" value="Chromosome"/>
</dbReference>
<organism evidence="3 4">
    <name type="scientific">Epidermidibacterium keratini</name>
    <dbReference type="NCBI Taxonomy" id="1891644"/>
    <lineage>
        <taxon>Bacteria</taxon>
        <taxon>Bacillati</taxon>
        <taxon>Actinomycetota</taxon>
        <taxon>Actinomycetes</taxon>
        <taxon>Sporichthyales</taxon>
        <taxon>Sporichthyaceae</taxon>
        <taxon>Epidermidibacterium</taxon>
    </lineage>
</organism>
<gene>
    <name evidence="3" type="ORF">EK0264_18415</name>
</gene>
<dbReference type="PANTHER" id="PTHR34580:SF3">
    <property type="entry name" value="PROTEIN PAFB"/>
    <property type="match status" value="1"/>
</dbReference>
<feature type="domain" description="WYL" evidence="1">
    <location>
        <begin position="155"/>
        <end position="216"/>
    </location>
</feature>
<evidence type="ECO:0000313" key="4">
    <source>
        <dbReference type="Proteomes" id="UP000463857"/>
    </source>
</evidence>
<proteinExistence type="predicted"/>
<dbReference type="PROSITE" id="PS52050">
    <property type="entry name" value="WYL"/>
    <property type="match status" value="1"/>
</dbReference>
<feature type="domain" description="WCX" evidence="2">
    <location>
        <begin position="266"/>
        <end position="323"/>
    </location>
</feature>
<evidence type="ECO:0000259" key="1">
    <source>
        <dbReference type="Pfam" id="PF13280"/>
    </source>
</evidence>
<name>A0A7L4YSU7_9ACTN</name>
<dbReference type="KEGG" id="eke:EK0264_18415"/>